<dbReference type="OrthoDB" id="244263at2"/>
<evidence type="ECO:0000313" key="4">
    <source>
        <dbReference type="Proteomes" id="UP000318878"/>
    </source>
</evidence>
<evidence type="ECO:0000256" key="1">
    <source>
        <dbReference type="SAM" id="MobiDB-lite"/>
    </source>
</evidence>
<gene>
    <name evidence="3" type="ORF">Enr8_00280</name>
</gene>
<dbReference type="Proteomes" id="UP000318878">
    <property type="component" value="Unassembled WGS sequence"/>
</dbReference>
<dbReference type="AlphaFoldDB" id="A0A5C5VIA4"/>
<sequence length="1185" mass="125845">MALKRKSRDRDYEDDDDRRSRPRRRRSRKSRGGSWRWIALILLVAGLYLLPSIIAMTPLLGIVVASATGDINGKASVGSASLGWMSATTLRNVTLADTEGNVVASIEELKTSKSLLSLMMSQRDLGVVEILRPSADIVVSPGTSNIEAILFPPAEYEAVEEEVAAATDPVALPKMNLTIREGTIEIRETTSDDQWSLDDFAADFNSTATAEGGLAQGFTLQTAVKQAEQTGQLQAQGNLTAEEAVVDVIATNVPLGLAQAIATRLETELRTQGKLDGKLRLAQSAEGNTVSGDMQAVFGGISWPQVLGPKPVSNGQVAFRGKLLHGGGRLQAEEVAVTTDFGANFVADGDVPISQLTDFTALPVAASEQAWRVGGTVDLEKMSAKFPQLMRLREDAVIQSGQAVFQLSHDPQQPGLITAIGNVSDVGAVVSGQAVAWDDPLSVDLALVQGPSGLQLQRAEAKSSFLVADGTGDATGAQIHMMIDLAKLSAELAQFLDLGVELAGAADGYVQVQRQNANVASLAGSFRGANMRAIRDGVDVWNDAAAEIKFNATVRDNAVVETGTFSWIAGQDLLSLETIAPIELGGVEPKQLKLQLNGSLGHWQNRLAGLMNLGQVRLDGTTAATAGVVLSEQQVAVSDIKASLSNFALSSPTLNVFEPNLEVEGNLTYGLQDGRITSPNFTMVGTTISARGKQVNFLPPTAGRKGAAVGSIAYRLDLSRTMQWKRWAAQPAFLPAGELAGSLNFTQETGGATARIVGEVKNFQLGALSRVAAPQMTQVSMAGNAGGGAQYDVVWREPSVAFELNCQIDAADTATIEKMNLSTDAVQFDVAGKVQQWSTAPIANLQGNSKYDWDKLAPVIAAFAGQEVKLTGKQQSPFQISGPLTAADSQSTAPFAWLSPQLAAAGSIAWQQATLYGVPIGAANIKANLNEGVVNFDPLAMEISGGKLNARPRVTLLTNPPLLQLPQSRMVENLAITPQMCQGWMKYAAPLLADSTRAEGRFSLDVQQADFPLLNPMGGEAVGTLMIHGAEVRPGPLAYQYVVVAKQIQAIVKKQIPGQVNPNETVLMRMPDQQVPVQMTGGRVYHQNLTMQIDSVQIISQGSVGIDQTIQMVARIPVQDAWIQSNPALASLKGQTLEVPISGTLDSPKIDDRALEAIAGQAIGGAAQDLLERGLNRGLDKLFNR</sequence>
<proteinExistence type="predicted"/>
<reference evidence="3 4" key="1">
    <citation type="submission" date="2019-02" db="EMBL/GenBank/DDBJ databases">
        <title>Deep-cultivation of Planctomycetes and their phenomic and genomic characterization uncovers novel biology.</title>
        <authorList>
            <person name="Wiegand S."/>
            <person name="Jogler M."/>
            <person name="Boedeker C."/>
            <person name="Pinto D."/>
            <person name="Vollmers J."/>
            <person name="Rivas-Marin E."/>
            <person name="Kohn T."/>
            <person name="Peeters S.H."/>
            <person name="Heuer A."/>
            <person name="Rast P."/>
            <person name="Oberbeckmann S."/>
            <person name="Bunk B."/>
            <person name="Jeske O."/>
            <person name="Meyerdierks A."/>
            <person name="Storesund J.E."/>
            <person name="Kallscheuer N."/>
            <person name="Luecker S."/>
            <person name="Lage O.M."/>
            <person name="Pohl T."/>
            <person name="Merkel B.J."/>
            <person name="Hornburger P."/>
            <person name="Mueller R.-W."/>
            <person name="Bruemmer F."/>
            <person name="Labrenz M."/>
            <person name="Spormann A.M."/>
            <person name="Op Den Camp H."/>
            <person name="Overmann J."/>
            <person name="Amann R."/>
            <person name="Jetten M.S.M."/>
            <person name="Mascher T."/>
            <person name="Medema M.H."/>
            <person name="Devos D.P."/>
            <person name="Kaster A.-K."/>
            <person name="Ovreas L."/>
            <person name="Rohde M."/>
            <person name="Galperin M.Y."/>
            <person name="Jogler C."/>
        </authorList>
    </citation>
    <scope>NUCLEOTIDE SEQUENCE [LARGE SCALE GENOMIC DNA]</scope>
    <source>
        <strain evidence="3 4">Enr8</strain>
    </source>
</reference>
<evidence type="ECO:0000313" key="3">
    <source>
        <dbReference type="EMBL" id="TWT38336.1"/>
    </source>
</evidence>
<protein>
    <submittedName>
        <fullName evidence="3">Uncharacterized protein</fullName>
    </submittedName>
</protein>
<name>A0A5C5VIA4_9BACT</name>
<comment type="caution">
    <text evidence="3">The sequence shown here is derived from an EMBL/GenBank/DDBJ whole genome shotgun (WGS) entry which is preliminary data.</text>
</comment>
<feature type="transmembrane region" description="Helical" evidence="2">
    <location>
        <begin position="34"/>
        <end position="56"/>
    </location>
</feature>
<keyword evidence="2" id="KW-0812">Transmembrane</keyword>
<evidence type="ECO:0000256" key="2">
    <source>
        <dbReference type="SAM" id="Phobius"/>
    </source>
</evidence>
<organism evidence="3 4">
    <name type="scientific">Blastopirellula retiformator</name>
    <dbReference type="NCBI Taxonomy" id="2527970"/>
    <lineage>
        <taxon>Bacteria</taxon>
        <taxon>Pseudomonadati</taxon>
        <taxon>Planctomycetota</taxon>
        <taxon>Planctomycetia</taxon>
        <taxon>Pirellulales</taxon>
        <taxon>Pirellulaceae</taxon>
        <taxon>Blastopirellula</taxon>
    </lineage>
</organism>
<dbReference type="EMBL" id="SJPF01000001">
    <property type="protein sequence ID" value="TWT38336.1"/>
    <property type="molecule type" value="Genomic_DNA"/>
</dbReference>
<keyword evidence="2" id="KW-1133">Transmembrane helix</keyword>
<dbReference type="RefSeq" id="WP_146428601.1">
    <property type="nucleotide sequence ID" value="NZ_SJPF01000001.1"/>
</dbReference>
<keyword evidence="2" id="KW-0472">Membrane</keyword>
<keyword evidence="4" id="KW-1185">Reference proteome</keyword>
<accession>A0A5C5VIA4</accession>
<feature type="region of interest" description="Disordered" evidence="1">
    <location>
        <begin position="1"/>
        <end position="27"/>
    </location>
</feature>